<dbReference type="Proteomes" id="UP000093366">
    <property type="component" value="Unassembled WGS sequence"/>
</dbReference>
<sequence length="99" mass="11181">MLLPFGWLGYLGSEDGLSFYGVVEKTIHNFPALMLVVLVFSLFFLFAGYLFTQAYREIQANGDWIARVENNEVLLISPSEKLGKNLAFSVGIFLLSKKR</sequence>
<keyword evidence="1" id="KW-1133">Transmembrane helix</keyword>
<dbReference type="EMBL" id="MAUJ01000001">
    <property type="protein sequence ID" value="OCQ23791.1"/>
    <property type="molecule type" value="Genomic_DNA"/>
</dbReference>
<proteinExistence type="predicted"/>
<evidence type="ECO:0000313" key="2">
    <source>
        <dbReference type="EMBL" id="OCQ23791.1"/>
    </source>
</evidence>
<evidence type="ECO:0000256" key="1">
    <source>
        <dbReference type="SAM" id="Phobius"/>
    </source>
</evidence>
<evidence type="ECO:0000313" key="3">
    <source>
        <dbReference type="Proteomes" id="UP000093366"/>
    </source>
</evidence>
<feature type="transmembrane region" description="Helical" evidence="1">
    <location>
        <begin position="30"/>
        <end position="51"/>
    </location>
</feature>
<accession>A0A1C0TWU7</accession>
<protein>
    <submittedName>
        <fullName evidence="2">Uncharacterized protein</fullName>
    </submittedName>
</protein>
<name>A0A1C0TWU7_9GAMM</name>
<keyword evidence="1" id="KW-0472">Membrane</keyword>
<comment type="caution">
    <text evidence="2">The sequence shown here is derived from an EMBL/GenBank/DDBJ whole genome shotgun (WGS) entry which is preliminary data.</text>
</comment>
<organism evidence="2 3">
    <name type="scientific">Pseudoalteromonas luteoviolacea</name>
    <dbReference type="NCBI Taxonomy" id="43657"/>
    <lineage>
        <taxon>Bacteria</taxon>
        <taxon>Pseudomonadati</taxon>
        <taxon>Pseudomonadota</taxon>
        <taxon>Gammaproteobacteria</taxon>
        <taxon>Alteromonadales</taxon>
        <taxon>Pseudoalteromonadaceae</taxon>
        <taxon>Pseudoalteromonas</taxon>
    </lineage>
</organism>
<gene>
    <name evidence="2" type="ORF">A7985_07580</name>
</gene>
<keyword evidence="1" id="KW-0812">Transmembrane</keyword>
<reference evidence="3" key="1">
    <citation type="submission" date="2016-07" db="EMBL/GenBank/DDBJ databases">
        <authorList>
            <person name="Florea S."/>
            <person name="Webb J.S."/>
            <person name="Jaromczyk J."/>
            <person name="Schardl C.L."/>
        </authorList>
    </citation>
    <scope>NUCLEOTIDE SEQUENCE [LARGE SCALE GENOMIC DNA]</scope>
    <source>
        <strain evidence="3">IPB1</strain>
    </source>
</reference>
<dbReference type="AlphaFoldDB" id="A0A1C0TWU7"/>